<name>A0A975U1A2_9PROT</name>
<evidence type="ECO:0000256" key="1">
    <source>
        <dbReference type="PROSITE-ProRule" id="PRU00339"/>
    </source>
</evidence>
<protein>
    <submittedName>
        <fullName evidence="3">Tetratricopeptide repeat protein</fullName>
    </submittedName>
</protein>
<dbReference type="PROSITE" id="PS50005">
    <property type="entry name" value="TPR"/>
    <property type="match status" value="1"/>
</dbReference>
<dbReference type="AlphaFoldDB" id="A0A975U1A2"/>
<organism evidence="3 4">
    <name type="scientific">Elioraea tepida</name>
    <dbReference type="NCBI Taxonomy" id="2843330"/>
    <lineage>
        <taxon>Bacteria</taxon>
        <taxon>Pseudomonadati</taxon>
        <taxon>Pseudomonadota</taxon>
        <taxon>Alphaproteobacteria</taxon>
        <taxon>Acetobacterales</taxon>
        <taxon>Elioraeaceae</taxon>
        <taxon>Elioraea</taxon>
    </lineage>
</organism>
<keyword evidence="1" id="KW-0802">TPR repeat</keyword>
<accession>A0A975U1A2</accession>
<dbReference type="RefSeq" id="WP_218284886.1">
    <property type="nucleotide sequence ID" value="NZ_CP076448.1"/>
</dbReference>
<keyword evidence="2" id="KW-0732">Signal</keyword>
<dbReference type="InterPro" id="IPR019734">
    <property type="entry name" value="TPR_rpt"/>
</dbReference>
<dbReference type="KEGG" id="elio:KO353_11740"/>
<dbReference type="Pfam" id="PF13428">
    <property type="entry name" value="TPR_14"/>
    <property type="match status" value="1"/>
</dbReference>
<dbReference type="EMBL" id="CP076448">
    <property type="protein sequence ID" value="QXM23953.1"/>
    <property type="molecule type" value="Genomic_DNA"/>
</dbReference>
<evidence type="ECO:0000313" key="4">
    <source>
        <dbReference type="Proteomes" id="UP000694001"/>
    </source>
</evidence>
<feature type="signal peptide" evidence="2">
    <location>
        <begin position="1"/>
        <end position="20"/>
    </location>
</feature>
<evidence type="ECO:0000313" key="3">
    <source>
        <dbReference type="EMBL" id="QXM23953.1"/>
    </source>
</evidence>
<evidence type="ECO:0000256" key="2">
    <source>
        <dbReference type="SAM" id="SignalP"/>
    </source>
</evidence>
<feature type="repeat" description="TPR" evidence="1">
    <location>
        <begin position="63"/>
        <end position="96"/>
    </location>
</feature>
<reference evidence="3" key="1">
    <citation type="submission" date="2021-06" db="EMBL/GenBank/DDBJ databases">
        <title>Elioraea tepida, sp. nov., a moderately thermophilic aerobic anoxygenic phototrophic bacterium isolated from an alkaline siliceous hot spring mat community in Yellowstone National Park, WY, USA.</title>
        <authorList>
            <person name="Saini M.K."/>
            <person name="Yoshida S."/>
            <person name="Sebastian A."/>
            <person name="Hirose S."/>
            <person name="Hara E."/>
            <person name="Tamaki H."/>
            <person name="Soulier N.T."/>
            <person name="Albert I."/>
            <person name="Hanada S."/>
            <person name="Bryant D.A."/>
            <person name="Tank M."/>
        </authorList>
    </citation>
    <scope>NUCLEOTIDE SEQUENCE</scope>
    <source>
        <strain evidence="3">MS-P2</strain>
    </source>
</reference>
<dbReference type="Proteomes" id="UP000694001">
    <property type="component" value="Chromosome"/>
</dbReference>
<gene>
    <name evidence="3" type="ORF">KO353_11740</name>
</gene>
<proteinExistence type="predicted"/>
<dbReference type="SMART" id="SM00028">
    <property type="entry name" value="TPR"/>
    <property type="match status" value="1"/>
</dbReference>
<keyword evidence="4" id="KW-1185">Reference proteome</keyword>
<feature type="chain" id="PRO_5037171573" evidence="2">
    <location>
        <begin position="21"/>
        <end position="144"/>
    </location>
</feature>
<sequence>MRAPSLLLLALAAAPAAAVAPPPAEGPGIDQDRVTGEALVRQQRFELSIPFLIEAVKRDPLVPDLHVYLAFALRNAGRRDEAAAHYRFALRLDPENRWALAYYGVMLLEEGRRAEAEEKRAALARLCPTGCPEREELDRAFAGR</sequence>